<organism evidence="3 4">
    <name type="scientific">Niastella caeni</name>
    <dbReference type="NCBI Taxonomy" id="2569763"/>
    <lineage>
        <taxon>Bacteria</taxon>
        <taxon>Pseudomonadati</taxon>
        <taxon>Bacteroidota</taxon>
        <taxon>Chitinophagia</taxon>
        <taxon>Chitinophagales</taxon>
        <taxon>Chitinophagaceae</taxon>
        <taxon>Niastella</taxon>
    </lineage>
</organism>
<evidence type="ECO:0000256" key="2">
    <source>
        <dbReference type="SAM" id="Phobius"/>
    </source>
</evidence>
<evidence type="ECO:0000313" key="4">
    <source>
        <dbReference type="Proteomes" id="UP000306918"/>
    </source>
</evidence>
<dbReference type="AlphaFoldDB" id="A0A4S8HZG8"/>
<dbReference type="Proteomes" id="UP000306918">
    <property type="component" value="Unassembled WGS sequence"/>
</dbReference>
<feature type="compositionally biased region" description="Basic and acidic residues" evidence="1">
    <location>
        <begin position="196"/>
        <end position="213"/>
    </location>
</feature>
<sequence>MSVKINPSTHPEITLADQFLRYIPRSGKISKANLLTTIYKENPERYARNRDYFEVALEILTREKYVDLIISNDDDLAGTEYRLTIEGRALQDAGGYLKRYKERKEKESFDKKVNTAEGKKTIFDNKVKYILFFIVVLTAIGGLWPKRSSNAKKTDTQTQNRPNNDSFTQNLQDQSVAETTLTASEKPQPQNPTSRTPEDSRPQTTQHAEKKADNMSLSTPSKPIQVTTSDNIEFKLVKVTGNAKTQSVTCTLVLTTSAANWYIMSQVKSIIDGEGNEYKLKSFTNGASDYLRSIDLITGIPIKCTYTFSGVLADVKTIKLFKYDYSHSAGEPYAVEFRDIPVDWK</sequence>
<protein>
    <submittedName>
        <fullName evidence="3">Uncharacterized protein</fullName>
    </submittedName>
</protein>
<keyword evidence="2" id="KW-1133">Transmembrane helix</keyword>
<name>A0A4S8HZG8_9BACT</name>
<evidence type="ECO:0000256" key="1">
    <source>
        <dbReference type="SAM" id="MobiDB-lite"/>
    </source>
</evidence>
<reference evidence="3 4" key="1">
    <citation type="submission" date="2019-04" db="EMBL/GenBank/DDBJ databases">
        <title>Niastella caeni sp. nov., isolated from activated sludge.</title>
        <authorList>
            <person name="Sheng M."/>
        </authorList>
    </citation>
    <scope>NUCLEOTIDE SEQUENCE [LARGE SCALE GENOMIC DNA]</scope>
    <source>
        <strain evidence="3 4">HX-2-15</strain>
    </source>
</reference>
<comment type="caution">
    <text evidence="3">The sequence shown here is derived from an EMBL/GenBank/DDBJ whole genome shotgun (WGS) entry which is preliminary data.</text>
</comment>
<dbReference type="RefSeq" id="WP_136575273.1">
    <property type="nucleotide sequence ID" value="NZ_STFF01000001.1"/>
</dbReference>
<dbReference type="OrthoDB" id="652866at2"/>
<feature type="compositionally biased region" description="Polar residues" evidence="1">
    <location>
        <begin position="215"/>
        <end position="224"/>
    </location>
</feature>
<proteinExistence type="predicted"/>
<feature type="transmembrane region" description="Helical" evidence="2">
    <location>
        <begin position="127"/>
        <end position="144"/>
    </location>
</feature>
<accession>A0A4S8HZG8</accession>
<evidence type="ECO:0000313" key="3">
    <source>
        <dbReference type="EMBL" id="THU40781.1"/>
    </source>
</evidence>
<dbReference type="EMBL" id="STFF01000001">
    <property type="protein sequence ID" value="THU40781.1"/>
    <property type="molecule type" value="Genomic_DNA"/>
</dbReference>
<feature type="compositionally biased region" description="Polar residues" evidence="1">
    <location>
        <begin position="156"/>
        <end position="195"/>
    </location>
</feature>
<keyword evidence="2" id="KW-0472">Membrane</keyword>
<keyword evidence="4" id="KW-1185">Reference proteome</keyword>
<feature type="region of interest" description="Disordered" evidence="1">
    <location>
        <begin position="147"/>
        <end position="224"/>
    </location>
</feature>
<keyword evidence="2" id="KW-0812">Transmembrane</keyword>
<gene>
    <name evidence="3" type="ORF">FAM09_01325</name>
</gene>